<dbReference type="InterPro" id="IPR058625">
    <property type="entry name" value="MdtA-like_BSH"/>
</dbReference>
<keyword evidence="4" id="KW-0732">Signal</keyword>
<dbReference type="GO" id="GO:0022857">
    <property type="term" value="F:transmembrane transporter activity"/>
    <property type="evidence" value="ECO:0007669"/>
    <property type="project" value="InterPro"/>
</dbReference>
<dbReference type="GO" id="GO:0005886">
    <property type="term" value="C:plasma membrane"/>
    <property type="evidence" value="ECO:0007669"/>
    <property type="project" value="TreeGrafter"/>
</dbReference>
<dbReference type="NCBIfam" id="TIGR01730">
    <property type="entry name" value="RND_mfp"/>
    <property type="match status" value="1"/>
</dbReference>
<sequence length="415" mass="43659">MGTNRRADKWRISAIVLASALALAACGKKENAPAPQAPMVSVLTVRPQTVTIDTELTGRLKPIRESEVRARVAGVLLKRLFTEGTYVQQGQPLFQIDNAPYLASLQSARASLATAQANAAKADADVARYRPLVAANAISKQEFDQAIAQQRLAHAQIDSAQAAIKSAQINVGYAYVRAPISGRIGKALVTEGALVGQNDVTKLALIQQTHTLYVDLTQTATQAMKIRQDIAAGRMKTINGAVEVAIKLDDGSEYPQKGRLLFTDMTVDEGTGEVKVRAEIPNDNDMLLPGQFVRVEIPQAEIQNAIVVPQQAVTRGASGDTVTVVNADGSLAIRPVTVVQQKGTDWVISGGLRAGDKVAMDGLALVQLTGAKKVQTQPWKPASANAPAAAPVQASAPVQAASAPKASAASASQAK</sequence>
<evidence type="ECO:0000256" key="4">
    <source>
        <dbReference type="SAM" id="SignalP"/>
    </source>
</evidence>
<comment type="subcellular location">
    <subcellularLocation>
        <location evidence="1">Cell envelope</location>
    </subcellularLocation>
</comment>
<dbReference type="InterPro" id="IPR058626">
    <property type="entry name" value="MdtA-like_b-barrel"/>
</dbReference>
<feature type="region of interest" description="Disordered" evidence="3">
    <location>
        <begin position="376"/>
        <end position="415"/>
    </location>
</feature>
<dbReference type="EMBL" id="MEIQ01000051">
    <property type="protein sequence ID" value="PIT48964.1"/>
    <property type="molecule type" value="Genomic_DNA"/>
</dbReference>
<reference evidence="9 10" key="1">
    <citation type="journal article" date="2017" name="MBio">
        <title>Type VI secretion-mediated competition in the bee gut microbiome.</title>
        <authorList>
            <person name="Steele M.I."/>
            <person name="Kwong W.K."/>
            <person name="Powell J.E."/>
            <person name="Whiteley M."/>
            <person name="Moran N.A."/>
        </authorList>
    </citation>
    <scope>NUCLEOTIDE SEQUENCE [LARGE SCALE GENOMIC DNA]</scope>
    <source>
        <strain evidence="9 10">Occ4-2</strain>
    </source>
</reference>
<accession>A0A066TJY0</accession>
<proteinExistence type="inferred from homology"/>
<organism evidence="9 10">
    <name type="scientific">Snodgrassella alvi</name>
    <dbReference type="NCBI Taxonomy" id="1196083"/>
    <lineage>
        <taxon>Bacteria</taxon>
        <taxon>Pseudomonadati</taxon>
        <taxon>Pseudomonadota</taxon>
        <taxon>Betaproteobacteria</taxon>
        <taxon>Neisseriales</taxon>
        <taxon>Neisseriaceae</taxon>
        <taxon>Snodgrassella</taxon>
    </lineage>
</organism>
<feature type="signal peptide" evidence="4">
    <location>
        <begin position="1"/>
        <end position="24"/>
    </location>
</feature>
<feature type="domain" description="Multidrug resistance protein MdtA-like C-terminal permuted SH3" evidence="8">
    <location>
        <begin position="304"/>
        <end position="363"/>
    </location>
</feature>
<dbReference type="Pfam" id="PF25917">
    <property type="entry name" value="BSH_RND"/>
    <property type="match status" value="1"/>
</dbReference>
<dbReference type="Gene3D" id="2.40.420.20">
    <property type="match status" value="1"/>
</dbReference>
<feature type="domain" description="Multidrug resistance protein MdtA-like alpha-helical hairpin" evidence="5">
    <location>
        <begin position="105"/>
        <end position="174"/>
    </location>
</feature>
<dbReference type="Gene3D" id="2.40.50.100">
    <property type="match status" value="1"/>
</dbReference>
<dbReference type="InterPro" id="IPR006143">
    <property type="entry name" value="RND_pump_MFP"/>
</dbReference>
<protein>
    <submittedName>
        <fullName evidence="9">Efflux transporter periplasmic adaptor subunit</fullName>
    </submittedName>
</protein>
<dbReference type="PANTHER" id="PTHR30158:SF3">
    <property type="entry name" value="MULTIDRUG EFFLUX PUMP SUBUNIT ACRA-RELATED"/>
    <property type="match status" value="1"/>
</dbReference>
<dbReference type="Gene3D" id="1.10.287.470">
    <property type="entry name" value="Helix hairpin bin"/>
    <property type="match status" value="1"/>
</dbReference>
<evidence type="ECO:0000259" key="7">
    <source>
        <dbReference type="Pfam" id="PF25944"/>
    </source>
</evidence>
<evidence type="ECO:0000259" key="5">
    <source>
        <dbReference type="Pfam" id="PF25876"/>
    </source>
</evidence>
<dbReference type="GO" id="GO:0030313">
    <property type="term" value="C:cell envelope"/>
    <property type="evidence" value="ECO:0007669"/>
    <property type="project" value="UniProtKB-SubCell"/>
</dbReference>
<feature type="domain" description="Multidrug resistance protein MdtA-like beta-barrel" evidence="7">
    <location>
        <begin position="211"/>
        <end position="298"/>
    </location>
</feature>
<dbReference type="Proteomes" id="UP000231484">
    <property type="component" value="Unassembled WGS sequence"/>
</dbReference>
<comment type="caution">
    <text evidence="9">The sequence shown here is derived from an EMBL/GenBank/DDBJ whole genome shotgun (WGS) entry which is preliminary data.</text>
</comment>
<evidence type="ECO:0000256" key="3">
    <source>
        <dbReference type="SAM" id="MobiDB-lite"/>
    </source>
</evidence>
<evidence type="ECO:0000313" key="10">
    <source>
        <dbReference type="Proteomes" id="UP000231484"/>
    </source>
</evidence>
<feature type="chain" id="PRO_5015027352" evidence="4">
    <location>
        <begin position="25"/>
        <end position="415"/>
    </location>
</feature>
<dbReference type="PROSITE" id="PS51257">
    <property type="entry name" value="PROKAR_LIPOPROTEIN"/>
    <property type="match status" value="1"/>
</dbReference>
<evidence type="ECO:0000256" key="2">
    <source>
        <dbReference type="ARBA" id="ARBA00009477"/>
    </source>
</evidence>
<evidence type="ECO:0000259" key="8">
    <source>
        <dbReference type="Pfam" id="PF25967"/>
    </source>
</evidence>
<gene>
    <name evidence="9" type="ORF">BHC48_08805</name>
</gene>
<feature type="compositionally biased region" description="Low complexity" evidence="3">
    <location>
        <begin position="380"/>
        <end position="415"/>
    </location>
</feature>
<dbReference type="eggNOG" id="COG0845">
    <property type="taxonomic scope" value="Bacteria"/>
</dbReference>
<dbReference type="Pfam" id="PF25944">
    <property type="entry name" value="Beta-barrel_RND"/>
    <property type="match status" value="1"/>
</dbReference>
<dbReference type="Gene3D" id="2.40.30.170">
    <property type="match status" value="1"/>
</dbReference>
<evidence type="ECO:0000259" key="6">
    <source>
        <dbReference type="Pfam" id="PF25917"/>
    </source>
</evidence>
<dbReference type="Pfam" id="PF25876">
    <property type="entry name" value="HH_MFP_RND"/>
    <property type="match status" value="1"/>
</dbReference>
<dbReference type="SUPFAM" id="SSF111369">
    <property type="entry name" value="HlyD-like secretion proteins"/>
    <property type="match status" value="1"/>
</dbReference>
<dbReference type="GO" id="GO:0046677">
    <property type="term" value="P:response to antibiotic"/>
    <property type="evidence" value="ECO:0007669"/>
    <property type="project" value="TreeGrafter"/>
</dbReference>
<comment type="similarity">
    <text evidence="2">Belongs to the membrane fusion protein (MFP) (TC 8.A.1) family.</text>
</comment>
<dbReference type="FunFam" id="2.40.420.20:FF:000001">
    <property type="entry name" value="Efflux RND transporter periplasmic adaptor subunit"/>
    <property type="match status" value="1"/>
</dbReference>
<dbReference type="Pfam" id="PF25967">
    <property type="entry name" value="RND-MFP_C"/>
    <property type="match status" value="1"/>
</dbReference>
<dbReference type="AlphaFoldDB" id="A0A066TJY0"/>
<dbReference type="InterPro" id="IPR058627">
    <property type="entry name" value="MdtA-like_C"/>
</dbReference>
<evidence type="ECO:0000256" key="1">
    <source>
        <dbReference type="ARBA" id="ARBA00004196"/>
    </source>
</evidence>
<name>A0A066TJY0_9NEIS</name>
<dbReference type="OrthoDB" id="9783047at2"/>
<dbReference type="InterPro" id="IPR058624">
    <property type="entry name" value="MdtA-like_HH"/>
</dbReference>
<dbReference type="PANTHER" id="PTHR30158">
    <property type="entry name" value="ACRA/E-RELATED COMPONENT OF DRUG EFFLUX TRANSPORTER"/>
    <property type="match status" value="1"/>
</dbReference>
<evidence type="ECO:0000313" key="9">
    <source>
        <dbReference type="EMBL" id="PIT48964.1"/>
    </source>
</evidence>
<feature type="domain" description="Multidrug resistance protein MdtA-like barrel-sandwich hybrid" evidence="6">
    <location>
        <begin position="65"/>
        <end position="207"/>
    </location>
</feature>